<dbReference type="EMBL" id="JAQQWI010000007">
    <property type="protein sequence ID" value="KAK8029009.1"/>
    <property type="molecule type" value="Genomic_DNA"/>
</dbReference>
<keyword evidence="2" id="KW-1185">Reference proteome</keyword>
<sequence length="136" mass="15458">MLGQIHMKSRIVGRRHAVKVPTAVVISCLEPAYRSALRLKVDMLLTSKQYTAQFVAPGRERDDREMDIEPFEDGQMGERVIICLFPQIRSAPFPDEDPVIRKDGMGSPQIKYQNLSLAKTEDEVDGELLYKPLVWA</sequence>
<accession>A0ABR1SCT4</accession>
<comment type="caution">
    <text evidence="1">The sequence shown here is derived from an EMBL/GenBank/DDBJ whole genome shotgun (WGS) entry which is preliminary data.</text>
</comment>
<protein>
    <submittedName>
        <fullName evidence="1">Uncharacterized protein</fullName>
    </submittedName>
</protein>
<evidence type="ECO:0000313" key="1">
    <source>
        <dbReference type="EMBL" id="KAK8029009.1"/>
    </source>
</evidence>
<name>A0ABR1SCT4_9PEZI</name>
<dbReference type="Proteomes" id="UP001396898">
    <property type="component" value="Unassembled WGS sequence"/>
</dbReference>
<reference evidence="1 2" key="1">
    <citation type="submission" date="2023-01" db="EMBL/GenBank/DDBJ databases">
        <title>Analysis of 21 Apiospora genomes using comparative genomics revels a genus with tremendous synthesis potential of carbohydrate active enzymes and secondary metabolites.</title>
        <authorList>
            <person name="Sorensen T."/>
        </authorList>
    </citation>
    <scope>NUCLEOTIDE SEQUENCE [LARGE SCALE GENOMIC DNA]</scope>
    <source>
        <strain evidence="1 2">CBS 20057</strain>
    </source>
</reference>
<proteinExistence type="predicted"/>
<evidence type="ECO:0000313" key="2">
    <source>
        <dbReference type="Proteomes" id="UP001396898"/>
    </source>
</evidence>
<organism evidence="1 2">
    <name type="scientific">Apiospora marii</name>
    <dbReference type="NCBI Taxonomy" id="335849"/>
    <lineage>
        <taxon>Eukaryota</taxon>
        <taxon>Fungi</taxon>
        <taxon>Dikarya</taxon>
        <taxon>Ascomycota</taxon>
        <taxon>Pezizomycotina</taxon>
        <taxon>Sordariomycetes</taxon>
        <taxon>Xylariomycetidae</taxon>
        <taxon>Amphisphaeriales</taxon>
        <taxon>Apiosporaceae</taxon>
        <taxon>Apiospora</taxon>
    </lineage>
</organism>
<gene>
    <name evidence="1" type="ORF">PG991_006065</name>
</gene>